<dbReference type="AlphaFoldDB" id="A0AAW4PLY3"/>
<keyword evidence="1" id="KW-1133">Transmembrane helix</keyword>
<evidence type="ECO:0000313" key="3">
    <source>
        <dbReference type="Proteomes" id="UP001430377"/>
    </source>
</evidence>
<feature type="transmembrane region" description="Helical" evidence="1">
    <location>
        <begin position="23"/>
        <end position="48"/>
    </location>
</feature>
<feature type="transmembrane region" description="Helical" evidence="1">
    <location>
        <begin position="209"/>
        <end position="227"/>
    </location>
</feature>
<keyword evidence="3" id="KW-1185">Reference proteome</keyword>
<evidence type="ECO:0008006" key="4">
    <source>
        <dbReference type="Google" id="ProtNLM"/>
    </source>
</evidence>
<feature type="transmembrane region" description="Helical" evidence="1">
    <location>
        <begin position="180"/>
        <end position="197"/>
    </location>
</feature>
<feature type="transmembrane region" description="Helical" evidence="1">
    <location>
        <begin position="268"/>
        <end position="294"/>
    </location>
</feature>
<feature type="transmembrane region" description="Helical" evidence="1">
    <location>
        <begin position="233"/>
        <end position="248"/>
    </location>
</feature>
<feature type="transmembrane region" description="Helical" evidence="1">
    <location>
        <begin position="498"/>
        <end position="515"/>
    </location>
</feature>
<feature type="transmembrane region" description="Helical" evidence="1">
    <location>
        <begin position="122"/>
        <end position="142"/>
    </location>
</feature>
<evidence type="ECO:0000313" key="2">
    <source>
        <dbReference type="EMBL" id="MBX0321560.1"/>
    </source>
</evidence>
<protein>
    <recommendedName>
        <fullName evidence="4">Glycosyltransferase RgtA/B/C/D-like domain-containing protein</fullName>
    </recommendedName>
</protein>
<name>A0AAW4PLY3_9EURY</name>
<feature type="transmembrane region" description="Helical" evidence="1">
    <location>
        <begin position="468"/>
        <end position="486"/>
    </location>
</feature>
<feature type="transmembrane region" description="Helical" evidence="1">
    <location>
        <begin position="589"/>
        <end position="613"/>
    </location>
</feature>
<keyword evidence="1" id="KW-0472">Membrane</keyword>
<reference evidence="2 3" key="1">
    <citation type="submission" date="2021-06" db="EMBL/GenBank/DDBJ databases">
        <title>Halomicroarcula sp. a new haloarchaeum isolated from saline soil.</title>
        <authorList>
            <person name="Duran-Viseras A."/>
            <person name="Sanchez-Porro C."/>
            <person name="Ventosa A."/>
        </authorList>
    </citation>
    <scope>NUCLEOTIDE SEQUENCE [LARGE SCALE GENOMIC DNA]</scope>
    <source>
        <strain evidence="2 3">F13</strain>
    </source>
</reference>
<gene>
    <name evidence="2" type="ORF">EGH21_00815</name>
</gene>
<feature type="transmembrane region" description="Helical" evidence="1">
    <location>
        <begin position="556"/>
        <end position="577"/>
    </location>
</feature>
<organism evidence="2 3">
    <name type="scientific">Haloarcula rubra</name>
    <dbReference type="NCBI Taxonomy" id="2487747"/>
    <lineage>
        <taxon>Archaea</taxon>
        <taxon>Methanobacteriati</taxon>
        <taxon>Methanobacteriota</taxon>
        <taxon>Stenosarchaea group</taxon>
        <taxon>Halobacteria</taxon>
        <taxon>Halobacteriales</taxon>
        <taxon>Haloarculaceae</taxon>
        <taxon>Haloarcula</taxon>
    </lineage>
</organism>
<feature type="transmembrane region" description="Helical" evidence="1">
    <location>
        <begin position="149"/>
        <end position="168"/>
    </location>
</feature>
<sequence length="632" mass="66623">MSTDTVVGRRLDRKRLTRVRESVVAVLFGDRVGLALFLGCACLFALFWRTTILITDTYTLANGLYSLSNGNVFLTEAVYGPSLDTPGTEYYRGNPIARNYGAIVLSLPFWALLEGLGAVVDLRIGIVALWSLGLLAFVVTLGRHLDSETVVAGGSVLVLAVFGLNVALARPLDSASTHLYALQLFHLTVAAFAPVLLYRLVRRMHTSRVGTLTAVAFTLGTPLALWATVPKRHVLTATVVVAVAYCLYRSRMPTDGVLMRRPATFRALAYALVGLYAWVHAPEALLLAVVLALVDVPTAPENSPRTLLLVAVAFGLSLVPFFVTNALVAGSPIRPPRLLAVAGSGGGSGSTGTAAAGSGSGATSTGILTVLAPLFTAIEPVVEPLLLLGGELLVGAQAIVSQPSELYHALVRSGYTAGTVDLSNEEAVNLSLLESAPVLLALAGVVASLRGRRRRPSIPSRILSGPRVVDIFAILLLLGVTLQYASRLPIHAQITVRYLFPLYPLGIYLLIRLPVLRATLAENYRLFAWTVAGSIAVGGQLVVVVVALTTNGLGEAFQFHALLSLAVAIPLGVWAVAGSSDGWSGRVGAVLLGVTTALPALFGLLTAVEYYALGDTHALPMVRALGELLPLL</sequence>
<comment type="caution">
    <text evidence="2">The sequence shown here is derived from an EMBL/GenBank/DDBJ whole genome shotgun (WGS) entry which is preliminary data.</text>
</comment>
<dbReference type="Proteomes" id="UP001430377">
    <property type="component" value="Unassembled WGS sequence"/>
</dbReference>
<accession>A0AAW4PLY3</accession>
<dbReference type="RefSeq" id="WP_220616579.1">
    <property type="nucleotide sequence ID" value="NZ_RKLR01000001.1"/>
</dbReference>
<evidence type="ECO:0000256" key="1">
    <source>
        <dbReference type="SAM" id="Phobius"/>
    </source>
</evidence>
<keyword evidence="1" id="KW-0812">Transmembrane</keyword>
<feature type="transmembrane region" description="Helical" evidence="1">
    <location>
        <begin position="306"/>
        <end position="328"/>
    </location>
</feature>
<feature type="transmembrane region" description="Helical" evidence="1">
    <location>
        <begin position="527"/>
        <end position="550"/>
    </location>
</feature>
<dbReference type="EMBL" id="RKLR01000001">
    <property type="protein sequence ID" value="MBX0321560.1"/>
    <property type="molecule type" value="Genomic_DNA"/>
</dbReference>
<proteinExistence type="predicted"/>